<dbReference type="EMBL" id="BNCP01000018">
    <property type="protein sequence ID" value="GIL80347.1"/>
    <property type="molecule type" value="Genomic_DNA"/>
</dbReference>
<dbReference type="OrthoDB" id="538111at2759"/>
<reference evidence="2" key="1">
    <citation type="journal article" date="2021" name="Proc. Natl. Acad. Sci. U.S.A.">
        <title>Three genomes in the algal genus Volvox reveal the fate of a haploid sex-determining region after a transition to homothallism.</title>
        <authorList>
            <person name="Yamamoto K."/>
            <person name="Hamaji T."/>
            <person name="Kawai-Toyooka H."/>
            <person name="Matsuzaki R."/>
            <person name="Takahashi F."/>
            <person name="Nishimura Y."/>
            <person name="Kawachi M."/>
            <person name="Noguchi H."/>
            <person name="Minakuchi Y."/>
            <person name="Umen J.G."/>
            <person name="Toyoda A."/>
            <person name="Nozaki H."/>
        </authorList>
    </citation>
    <scope>NUCLEOTIDE SEQUENCE</scope>
    <source>
        <strain evidence="2">NIES-3786</strain>
    </source>
</reference>
<name>A0A8J4CHL7_9CHLO</name>
<gene>
    <name evidence="2" type="ORF">Vretifemale_9586</name>
</gene>
<evidence type="ECO:0000313" key="2">
    <source>
        <dbReference type="EMBL" id="GIL80347.1"/>
    </source>
</evidence>
<dbReference type="AlphaFoldDB" id="A0A8J4CHL7"/>
<keyword evidence="1" id="KW-0472">Membrane</keyword>
<accession>A0A8J4CHL7</accession>
<feature type="transmembrane region" description="Helical" evidence="1">
    <location>
        <begin position="45"/>
        <end position="64"/>
    </location>
</feature>
<evidence type="ECO:0000256" key="1">
    <source>
        <dbReference type="SAM" id="Phobius"/>
    </source>
</evidence>
<keyword evidence="3" id="KW-1185">Reference proteome</keyword>
<organism evidence="2 3">
    <name type="scientific">Volvox reticuliferus</name>
    <dbReference type="NCBI Taxonomy" id="1737510"/>
    <lineage>
        <taxon>Eukaryota</taxon>
        <taxon>Viridiplantae</taxon>
        <taxon>Chlorophyta</taxon>
        <taxon>core chlorophytes</taxon>
        <taxon>Chlorophyceae</taxon>
        <taxon>CS clade</taxon>
        <taxon>Chlamydomonadales</taxon>
        <taxon>Volvocaceae</taxon>
        <taxon>Volvox</taxon>
    </lineage>
</organism>
<proteinExistence type="predicted"/>
<sequence length="321" mass="35009">ASANSCTNTTCSVCSIIIIVQINVEDHHKVGGSYTSYRPYTPKPAIAFLLTAMALGVQVVTSAGRGGIPSSHLLLSMAALLVVLGAIMPRCIKAAACETYNKETFFNPFDGHNYTLYGSYNAATGCVGNFTTAKDTCEKDGLELAPQAEPEARFSLRRLCAVGKRVTCWLDGVPPEEPTGQCYLMSQEGDIHVQGCEQPVRFVCRSKHNNTTKPLDVVSLSTNGYDYVMYAQDATVRTTHSGAAQFCQSLGSGWDLVPYWESSSNAWAVLIELCAANGYPCWCKRNPAVDMDQCPFIDEDGTLQMQGCEQDVRFVCRKAWD</sequence>
<comment type="caution">
    <text evidence="2">The sequence shown here is derived from an EMBL/GenBank/DDBJ whole genome shotgun (WGS) entry which is preliminary data.</text>
</comment>
<dbReference type="Proteomes" id="UP000747110">
    <property type="component" value="Unassembled WGS sequence"/>
</dbReference>
<evidence type="ECO:0008006" key="4">
    <source>
        <dbReference type="Google" id="ProtNLM"/>
    </source>
</evidence>
<feature type="non-terminal residue" evidence="2">
    <location>
        <position position="321"/>
    </location>
</feature>
<keyword evidence="1" id="KW-0812">Transmembrane</keyword>
<keyword evidence="1" id="KW-1133">Transmembrane helix</keyword>
<protein>
    <recommendedName>
        <fullName evidence="4">C-type lectin domain-containing protein</fullName>
    </recommendedName>
</protein>
<evidence type="ECO:0000313" key="3">
    <source>
        <dbReference type="Proteomes" id="UP000747110"/>
    </source>
</evidence>
<feature type="transmembrane region" description="Helical" evidence="1">
    <location>
        <begin position="71"/>
        <end position="88"/>
    </location>
</feature>